<accession>A0A9P1GGS6</accession>
<sequence>VSNALALLGLTYPIAEGQAGGVVRFYSHFLGASVSKTKQGYAVDFSLSKALHQTLTFVEDGDVPTPGEKLAEVCLYVVSMEKLKTAYEKCSEAGLVEATWEEVENSREFSFSRCPDPTDQKIVLELRHRLRAPEHKEWPLPKDLPSRAVFSSAS</sequence>
<evidence type="ECO:0000313" key="1">
    <source>
        <dbReference type="EMBL" id="CAI4009987.1"/>
    </source>
</evidence>
<dbReference type="EMBL" id="CAMXCT020004687">
    <property type="protein sequence ID" value="CAL1163362.1"/>
    <property type="molecule type" value="Genomic_DNA"/>
</dbReference>
<evidence type="ECO:0008006" key="4">
    <source>
        <dbReference type="Google" id="ProtNLM"/>
    </source>
</evidence>
<evidence type="ECO:0000313" key="2">
    <source>
        <dbReference type="EMBL" id="CAL1163362.1"/>
    </source>
</evidence>
<dbReference type="AlphaFoldDB" id="A0A9P1GGS6"/>
<reference evidence="1" key="1">
    <citation type="submission" date="2022-10" db="EMBL/GenBank/DDBJ databases">
        <authorList>
            <person name="Chen Y."/>
            <person name="Dougan E. K."/>
            <person name="Chan C."/>
            <person name="Rhodes N."/>
            <person name="Thang M."/>
        </authorList>
    </citation>
    <scope>NUCLEOTIDE SEQUENCE</scope>
</reference>
<name>A0A9P1GGS6_9DINO</name>
<keyword evidence="3" id="KW-1185">Reference proteome</keyword>
<dbReference type="Proteomes" id="UP001152797">
    <property type="component" value="Unassembled WGS sequence"/>
</dbReference>
<dbReference type="Gene3D" id="3.10.180.10">
    <property type="entry name" value="2,3-Dihydroxybiphenyl 1,2-Dioxygenase, domain 1"/>
    <property type="match status" value="1"/>
</dbReference>
<dbReference type="EMBL" id="CAMXCT030004687">
    <property type="protein sequence ID" value="CAL4797299.1"/>
    <property type="molecule type" value="Genomic_DNA"/>
</dbReference>
<gene>
    <name evidence="1" type="ORF">C1SCF055_LOCUS35308</name>
</gene>
<dbReference type="EMBL" id="CAMXCT010004687">
    <property type="protein sequence ID" value="CAI4009987.1"/>
    <property type="molecule type" value="Genomic_DNA"/>
</dbReference>
<feature type="non-terminal residue" evidence="1">
    <location>
        <position position="154"/>
    </location>
</feature>
<proteinExistence type="predicted"/>
<protein>
    <recommendedName>
        <fullName evidence="4">VOC domain-containing protein</fullName>
    </recommendedName>
</protein>
<comment type="caution">
    <text evidence="1">The sequence shown here is derived from an EMBL/GenBank/DDBJ whole genome shotgun (WGS) entry which is preliminary data.</text>
</comment>
<organism evidence="1">
    <name type="scientific">Cladocopium goreaui</name>
    <dbReference type="NCBI Taxonomy" id="2562237"/>
    <lineage>
        <taxon>Eukaryota</taxon>
        <taxon>Sar</taxon>
        <taxon>Alveolata</taxon>
        <taxon>Dinophyceae</taxon>
        <taxon>Suessiales</taxon>
        <taxon>Symbiodiniaceae</taxon>
        <taxon>Cladocopium</taxon>
    </lineage>
</organism>
<reference evidence="2" key="2">
    <citation type="submission" date="2024-04" db="EMBL/GenBank/DDBJ databases">
        <authorList>
            <person name="Chen Y."/>
            <person name="Shah S."/>
            <person name="Dougan E. K."/>
            <person name="Thang M."/>
            <person name="Chan C."/>
        </authorList>
    </citation>
    <scope>NUCLEOTIDE SEQUENCE [LARGE SCALE GENOMIC DNA]</scope>
</reference>
<dbReference type="OrthoDB" id="10470753at2759"/>
<evidence type="ECO:0000313" key="3">
    <source>
        <dbReference type="Proteomes" id="UP001152797"/>
    </source>
</evidence>
<dbReference type="InterPro" id="IPR029068">
    <property type="entry name" value="Glyas_Bleomycin-R_OHBP_Dase"/>
</dbReference>
<dbReference type="SUPFAM" id="SSF54593">
    <property type="entry name" value="Glyoxalase/Bleomycin resistance protein/Dihydroxybiphenyl dioxygenase"/>
    <property type="match status" value="1"/>
</dbReference>